<evidence type="ECO:0000256" key="5">
    <source>
        <dbReference type="ARBA" id="ARBA00023236"/>
    </source>
</evidence>
<keyword evidence="5" id="KW-0742">SOS response</keyword>
<dbReference type="CDD" id="cd01700">
    <property type="entry name" value="PolY_Pol_V_umuC"/>
    <property type="match status" value="1"/>
</dbReference>
<sequence length="418" mass="47488">MILHADGNSFYASCEQIYRPDLRNKPVAVLSNNDGIIIALNKEAKACGIKRGDPYFKVRDICDWKGITIFSSNYTLYADISRRITSIYMEYAPDIEEYSIDESFLFFDKCNWSIKDYEEIGHDLKRRIAKEVGIPICVGAAPTKTLAKLYNKKAKEHGGVFVYNPREVDALLESVDCGTIWGIGPARAQKLLLHGIKNALMLKHMPLCDAKRLLTIQGFATVQELNGIRSVEKVTREKKEVITSSRQFSVKVESIEILECALVQYTEIAVERLRQQNCECQAVQVTISTCNYYSDDINSQYSNGVIVQLPRLTSYTPDIVNAARMALPHIFRKGYGYKVIMVTLLEIMPAQYQGWLWIDPKEDIKKRKLMDTVDQITSSYGRGSITLAKSWTCDGWQMKREFLSPNVTTDINSVPLIK</sequence>
<name>A0A1H9IPS7_9SPIR</name>
<dbReference type="Gene3D" id="3.40.1170.60">
    <property type="match status" value="1"/>
</dbReference>
<reference evidence="7 8" key="1">
    <citation type="submission" date="2016-10" db="EMBL/GenBank/DDBJ databases">
        <authorList>
            <person name="de Groot N.N."/>
        </authorList>
    </citation>
    <scope>NUCLEOTIDE SEQUENCE [LARGE SCALE GENOMIC DNA]</scope>
    <source>
        <strain evidence="7 8">B25</strain>
    </source>
</reference>
<dbReference type="EMBL" id="FOFU01000010">
    <property type="protein sequence ID" value="SEQ76751.1"/>
    <property type="molecule type" value="Genomic_DNA"/>
</dbReference>
<dbReference type="InterPro" id="IPR043502">
    <property type="entry name" value="DNA/RNA_pol_sf"/>
</dbReference>
<dbReference type="STRING" id="163.SAMN04487775_102359"/>
<dbReference type="GO" id="GO:0005829">
    <property type="term" value="C:cytosol"/>
    <property type="evidence" value="ECO:0007669"/>
    <property type="project" value="TreeGrafter"/>
</dbReference>
<dbReference type="Proteomes" id="UP000182360">
    <property type="component" value="Unassembled WGS sequence"/>
</dbReference>
<dbReference type="GO" id="GO:0009432">
    <property type="term" value="P:SOS response"/>
    <property type="evidence" value="ECO:0007669"/>
    <property type="project" value="UniProtKB-KW"/>
</dbReference>
<keyword evidence="3" id="KW-0741">SOS mutagenesis</keyword>
<dbReference type="InterPro" id="IPR025188">
    <property type="entry name" value="DUF4113"/>
</dbReference>
<gene>
    <name evidence="7" type="ORF">SAMN04487977_11066</name>
</gene>
<dbReference type="InterPro" id="IPR050116">
    <property type="entry name" value="DNA_polymerase-Y"/>
</dbReference>
<dbReference type="PANTHER" id="PTHR11076:SF34">
    <property type="entry name" value="PROTEIN UMUC"/>
    <property type="match status" value="1"/>
</dbReference>
<dbReference type="Gene3D" id="3.30.70.270">
    <property type="match status" value="1"/>
</dbReference>
<keyword evidence="8" id="KW-1185">Reference proteome</keyword>
<dbReference type="OrthoDB" id="9808813at2"/>
<accession>A0A1H9IPS7</accession>
<dbReference type="GO" id="GO:0042276">
    <property type="term" value="P:error-prone translesion synthesis"/>
    <property type="evidence" value="ECO:0007669"/>
    <property type="project" value="TreeGrafter"/>
</dbReference>
<dbReference type="Pfam" id="PF00817">
    <property type="entry name" value="IMS"/>
    <property type="match status" value="1"/>
</dbReference>
<dbReference type="RefSeq" id="WP_074645036.1">
    <property type="nucleotide sequence ID" value="NZ_FOFU01000010.1"/>
</dbReference>
<dbReference type="InterPro" id="IPR001126">
    <property type="entry name" value="UmuC"/>
</dbReference>
<protein>
    <submittedName>
        <fullName evidence="7">DNA polymerase V</fullName>
    </submittedName>
</protein>
<evidence type="ECO:0000259" key="6">
    <source>
        <dbReference type="PROSITE" id="PS50173"/>
    </source>
</evidence>
<dbReference type="GO" id="GO:0003684">
    <property type="term" value="F:damaged DNA binding"/>
    <property type="evidence" value="ECO:0007669"/>
    <property type="project" value="InterPro"/>
</dbReference>
<evidence type="ECO:0000256" key="4">
    <source>
        <dbReference type="ARBA" id="ARBA00023204"/>
    </source>
</evidence>
<evidence type="ECO:0000256" key="3">
    <source>
        <dbReference type="ARBA" id="ARBA00023199"/>
    </source>
</evidence>
<organism evidence="7 8">
    <name type="scientific">Treponema bryantii</name>
    <dbReference type="NCBI Taxonomy" id="163"/>
    <lineage>
        <taxon>Bacteria</taxon>
        <taxon>Pseudomonadati</taxon>
        <taxon>Spirochaetota</taxon>
        <taxon>Spirochaetia</taxon>
        <taxon>Spirochaetales</taxon>
        <taxon>Treponemataceae</taxon>
        <taxon>Treponema</taxon>
    </lineage>
</organism>
<keyword evidence="4" id="KW-0234">DNA repair</keyword>
<comment type="similarity">
    <text evidence="1">Belongs to the DNA polymerase type-Y family.</text>
</comment>
<evidence type="ECO:0000313" key="7">
    <source>
        <dbReference type="EMBL" id="SEQ76751.1"/>
    </source>
</evidence>
<proteinExistence type="inferred from homology"/>
<dbReference type="InterPro" id="IPR017961">
    <property type="entry name" value="DNA_pol_Y-fam_little_finger"/>
</dbReference>
<dbReference type="PROSITE" id="PS50173">
    <property type="entry name" value="UMUC"/>
    <property type="match status" value="1"/>
</dbReference>
<feature type="domain" description="UmuC" evidence="6">
    <location>
        <begin position="2"/>
        <end position="184"/>
    </location>
</feature>
<dbReference type="AlphaFoldDB" id="A0A1H9IPS7"/>
<dbReference type="Pfam" id="PF13438">
    <property type="entry name" value="DUF4113"/>
    <property type="match status" value="1"/>
</dbReference>
<dbReference type="GO" id="GO:0003887">
    <property type="term" value="F:DNA-directed DNA polymerase activity"/>
    <property type="evidence" value="ECO:0007669"/>
    <property type="project" value="TreeGrafter"/>
</dbReference>
<dbReference type="InterPro" id="IPR043128">
    <property type="entry name" value="Rev_trsase/Diguanyl_cyclase"/>
</dbReference>
<dbReference type="PANTHER" id="PTHR11076">
    <property type="entry name" value="DNA REPAIR POLYMERASE UMUC / TRANSFERASE FAMILY MEMBER"/>
    <property type="match status" value="1"/>
</dbReference>
<keyword evidence="2" id="KW-0227">DNA damage</keyword>
<dbReference type="Pfam" id="PF11799">
    <property type="entry name" value="IMS_C"/>
    <property type="match status" value="1"/>
</dbReference>
<dbReference type="GO" id="GO:0006281">
    <property type="term" value="P:DNA repair"/>
    <property type="evidence" value="ECO:0007669"/>
    <property type="project" value="UniProtKB-KW"/>
</dbReference>
<evidence type="ECO:0000256" key="1">
    <source>
        <dbReference type="ARBA" id="ARBA00010945"/>
    </source>
</evidence>
<dbReference type="SUPFAM" id="SSF56672">
    <property type="entry name" value="DNA/RNA polymerases"/>
    <property type="match status" value="1"/>
</dbReference>
<evidence type="ECO:0000256" key="2">
    <source>
        <dbReference type="ARBA" id="ARBA00022763"/>
    </source>
</evidence>
<evidence type="ECO:0000313" key="8">
    <source>
        <dbReference type="Proteomes" id="UP000182360"/>
    </source>
</evidence>